<protein>
    <recommendedName>
        <fullName evidence="4">Lipoprotein</fullName>
    </recommendedName>
</protein>
<dbReference type="AlphaFoldDB" id="A0A2U2J7A1"/>
<keyword evidence="3" id="KW-1185">Reference proteome</keyword>
<reference evidence="2 3" key="1">
    <citation type="submission" date="2018-05" db="EMBL/GenBank/DDBJ databases">
        <title>Polaribacter aquimarinus sp. nov., isolated from sediment in a sediment of sea.</title>
        <authorList>
            <person name="Lu D."/>
        </authorList>
    </citation>
    <scope>NUCLEOTIDE SEQUENCE [LARGE SCALE GENOMIC DNA]</scope>
    <source>
        <strain evidence="2 3">ZY113</strain>
    </source>
</reference>
<dbReference type="PROSITE" id="PS51257">
    <property type="entry name" value="PROKAR_LIPOPROTEIN"/>
    <property type="match status" value="1"/>
</dbReference>
<proteinExistence type="predicted"/>
<name>A0A2U2J7A1_9FLAO</name>
<dbReference type="OrthoDB" id="1189554at2"/>
<evidence type="ECO:0000256" key="1">
    <source>
        <dbReference type="SAM" id="SignalP"/>
    </source>
</evidence>
<feature type="signal peptide" evidence="1">
    <location>
        <begin position="1"/>
        <end position="22"/>
    </location>
</feature>
<feature type="chain" id="PRO_5015414674" description="Lipoprotein" evidence="1">
    <location>
        <begin position="23"/>
        <end position="212"/>
    </location>
</feature>
<gene>
    <name evidence="2" type="ORF">DIS07_14560</name>
</gene>
<dbReference type="Proteomes" id="UP000245670">
    <property type="component" value="Unassembled WGS sequence"/>
</dbReference>
<comment type="caution">
    <text evidence="2">The sequence shown here is derived from an EMBL/GenBank/DDBJ whole genome shotgun (WGS) entry which is preliminary data.</text>
</comment>
<sequence>MKRKVYLFLTLFVLVFSFTSCKVSKNYVAHISKKEEIDDPKTKKVLIFASDDVRVNEFKKTFQKNFPEKKDFSMNYLDVFSEKLHASQVFSKVYVDSLNTTYTSVNKEKVDYVIHFSNFEIANRIEWNHSAGMNMNGVGGMNTTTSVEYCIINVKVEVYDAKTNREILDFVAIGEDSVFLFNFTKTLHKAKERSILHIINYLKSGKISYKKY</sequence>
<evidence type="ECO:0000313" key="3">
    <source>
        <dbReference type="Proteomes" id="UP000245670"/>
    </source>
</evidence>
<accession>A0A2U2J7A1</accession>
<dbReference type="RefSeq" id="WP_109405999.1">
    <property type="nucleotide sequence ID" value="NZ_QFFG01000007.1"/>
</dbReference>
<keyword evidence="1" id="KW-0732">Signal</keyword>
<evidence type="ECO:0000313" key="2">
    <source>
        <dbReference type="EMBL" id="PWG04182.1"/>
    </source>
</evidence>
<evidence type="ECO:0008006" key="4">
    <source>
        <dbReference type="Google" id="ProtNLM"/>
    </source>
</evidence>
<organism evidence="2 3">
    <name type="scientific">Polaribacter aquimarinus</name>
    <dbReference type="NCBI Taxonomy" id="2100726"/>
    <lineage>
        <taxon>Bacteria</taxon>
        <taxon>Pseudomonadati</taxon>
        <taxon>Bacteroidota</taxon>
        <taxon>Flavobacteriia</taxon>
        <taxon>Flavobacteriales</taxon>
        <taxon>Flavobacteriaceae</taxon>
    </lineage>
</organism>
<dbReference type="EMBL" id="QFFG01000007">
    <property type="protein sequence ID" value="PWG04182.1"/>
    <property type="molecule type" value="Genomic_DNA"/>
</dbReference>